<dbReference type="AlphaFoldDB" id="A0AA87NPT8"/>
<dbReference type="GO" id="GO:0035556">
    <property type="term" value="P:intracellular signal transduction"/>
    <property type="evidence" value="ECO:0007669"/>
    <property type="project" value="InterPro"/>
</dbReference>
<dbReference type="Proteomes" id="UP000014634">
    <property type="component" value="Unassembled WGS sequence"/>
</dbReference>
<dbReference type="PANTHER" id="PTHR43081">
    <property type="entry name" value="ADENYLATE CYCLASE, TERMINAL-DIFFERENTIATION SPECIFIC-RELATED"/>
    <property type="match status" value="1"/>
</dbReference>
<evidence type="ECO:0000313" key="3">
    <source>
        <dbReference type="EMBL" id="EPF28238.1"/>
    </source>
</evidence>
<feature type="transmembrane region" description="Helical" evidence="1">
    <location>
        <begin position="350"/>
        <end position="373"/>
    </location>
</feature>
<dbReference type="InterPro" id="IPR011623">
    <property type="entry name" value="7TMR_DISM_rcpt_extracell_dom1"/>
</dbReference>
<keyword evidence="1" id="KW-0472">Membrane</keyword>
<dbReference type="InterPro" id="IPR029787">
    <property type="entry name" value="Nucleotide_cyclase"/>
</dbReference>
<dbReference type="InterPro" id="IPR001054">
    <property type="entry name" value="A/G_cyclase"/>
</dbReference>
<feature type="transmembrane region" description="Helical" evidence="1">
    <location>
        <begin position="228"/>
        <end position="250"/>
    </location>
</feature>
<dbReference type="PROSITE" id="PS50125">
    <property type="entry name" value="GUANYLATE_CYCLASE_2"/>
    <property type="match status" value="1"/>
</dbReference>
<feature type="transmembrane region" description="Helical" evidence="1">
    <location>
        <begin position="262"/>
        <end position="281"/>
    </location>
</feature>
<dbReference type="RefSeq" id="WP_016523862.1">
    <property type="nucleotide sequence ID" value="NZ_KE332517.1"/>
</dbReference>
<organism evidence="3 4">
    <name type="scientific">Treponema medium ATCC 700293</name>
    <dbReference type="NCBI Taxonomy" id="1125700"/>
    <lineage>
        <taxon>Bacteria</taxon>
        <taxon>Pseudomonadati</taxon>
        <taxon>Spirochaetota</taxon>
        <taxon>Spirochaetia</taxon>
        <taxon>Spirochaetales</taxon>
        <taxon>Treponemataceae</taxon>
        <taxon>Treponema</taxon>
    </lineage>
</organism>
<comment type="caution">
    <text evidence="3">The sequence shown here is derived from an EMBL/GenBank/DDBJ whole genome shotgun (WGS) entry which is preliminary data.</text>
</comment>
<evidence type="ECO:0000313" key="4">
    <source>
        <dbReference type="Proteomes" id="UP000014634"/>
    </source>
</evidence>
<protein>
    <recommendedName>
        <fullName evidence="2">Guanylate cyclase domain-containing protein</fullName>
    </recommendedName>
</protein>
<dbReference type="SMART" id="SM00044">
    <property type="entry name" value="CYCc"/>
    <property type="match status" value="1"/>
</dbReference>
<dbReference type="InterPro" id="IPR050697">
    <property type="entry name" value="Adenylyl/Guanylyl_Cyclase_3/4"/>
</dbReference>
<dbReference type="Pfam" id="PF07695">
    <property type="entry name" value="7TMR-DISM_7TM"/>
    <property type="match status" value="1"/>
</dbReference>
<dbReference type="GO" id="GO:0006171">
    <property type="term" value="P:cAMP biosynthetic process"/>
    <property type="evidence" value="ECO:0007669"/>
    <property type="project" value="TreeGrafter"/>
</dbReference>
<keyword evidence="1" id="KW-0812">Transmembrane</keyword>
<feature type="transmembrane region" description="Helical" evidence="1">
    <location>
        <begin position="199"/>
        <end position="221"/>
    </location>
</feature>
<name>A0AA87NPT8_TREMD</name>
<reference evidence="3 4" key="1">
    <citation type="submission" date="2013-04" db="EMBL/GenBank/DDBJ databases">
        <title>The Genome Sequence of Treponema medium ATCC 700293.</title>
        <authorList>
            <consortium name="The Broad Institute Genomics Platform"/>
            <person name="Earl A."/>
            <person name="Ward D."/>
            <person name="Feldgarden M."/>
            <person name="Gevers D."/>
            <person name="Leonetti C."/>
            <person name="Blanton J.M."/>
            <person name="Dewhirst F.E."/>
            <person name="Izard J."/>
            <person name="Walker B."/>
            <person name="Young S."/>
            <person name="Zeng Q."/>
            <person name="Gargeya S."/>
            <person name="Fitzgerald M."/>
            <person name="Haas B."/>
            <person name="Abouelleil A."/>
            <person name="Allen A.W."/>
            <person name="Alvarado L."/>
            <person name="Arachchi H.M."/>
            <person name="Berlin A.M."/>
            <person name="Chapman S.B."/>
            <person name="Gainer-Dewar J."/>
            <person name="Goldberg J."/>
            <person name="Griggs A."/>
            <person name="Gujja S."/>
            <person name="Hansen M."/>
            <person name="Howarth C."/>
            <person name="Imamovic A."/>
            <person name="Ireland A."/>
            <person name="Larimer J."/>
            <person name="McCowan C."/>
            <person name="Murphy C."/>
            <person name="Pearson M."/>
            <person name="Poon T.W."/>
            <person name="Priest M."/>
            <person name="Roberts A."/>
            <person name="Saif S."/>
            <person name="Shea T."/>
            <person name="Sisk P."/>
            <person name="Sykes S."/>
            <person name="Wortman J."/>
            <person name="Nusbaum C."/>
            <person name="Birren B."/>
        </authorList>
    </citation>
    <scope>NUCLEOTIDE SEQUENCE [LARGE SCALE GENOMIC DNA]</scope>
    <source>
        <strain evidence="3 4">ATCC 700293</strain>
    </source>
</reference>
<dbReference type="GO" id="GO:0004016">
    <property type="term" value="F:adenylate cyclase activity"/>
    <property type="evidence" value="ECO:0007669"/>
    <property type="project" value="UniProtKB-ARBA"/>
</dbReference>
<evidence type="ECO:0000256" key="1">
    <source>
        <dbReference type="SAM" id="Phobius"/>
    </source>
</evidence>
<feature type="transmembrane region" description="Helical" evidence="1">
    <location>
        <begin position="321"/>
        <end position="343"/>
    </location>
</feature>
<dbReference type="Gene3D" id="3.30.70.1230">
    <property type="entry name" value="Nucleotide cyclase"/>
    <property type="match status" value="1"/>
</dbReference>
<dbReference type="SUPFAM" id="SSF55073">
    <property type="entry name" value="Nucleotide cyclase"/>
    <property type="match status" value="1"/>
</dbReference>
<accession>A0AA87NPT8</accession>
<feature type="transmembrane region" description="Helical" evidence="1">
    <location>
        <begin position="293"/>
        <end position="315"/>
    </location>
</feature>
<dbReference type="Pfam" id="PF00211">
    <property type="entry name" value="Guanylate_cyc"/>
    <property type="match status" value="1"/>
</dbReference>
<dbReference type="PANTHER" id="PTHR43081:SF1">
    <property type="entry name" value="ADENYLATE CYCLASE, TERMINAL-DIFFERENTIATION SPECIFIC"/>
    <property type="match status" value="1"/>
</dbReference>
<proteinExistence type="predicted"/>
<keyword evidence="1" id="KW-1133">Transmembrane helix</keyword>
<feature type="transmembrane region" description="Helical" evidence="1">
    <location>
        <begin position="379"/>
        <end position="400"/>
    </location>
</feature>
<feature type="domain" description="Guanylate cyclase" evidence="2">
    <location>
        <begin position="451"/>
        <end position="575"/>
    </location>
</feature>
<evidence type="ECO:0000259" key="2">
    <source>
        <dbReference type="PROSITE" id="PS50125"/>
    </source>
</evidence>
<sequence>MKKILLGASPFFCMFLMLTFISREKPIQNLREHTVTVQHGLLTLPAHNDRDVFNIKGQWHFTPHQFYYFRDNTRPLYAPLPGRLSETSLKNDLGYASYGLRVVGLNPNRVYGLQVNHILSSCTIVINGVDRAGQGQPGISAKTEIPGKTISIATFKPSKNGTADIIINISNFHNRYGGTDKSIILGSAEMLNRSFVFNLLFYNIASTVLLLFSMFFIILHLNYKKMPYILWFAFTAITISIRISVFYPHILAYIWPAIPWKLYFILRYTSMPLAALFFTIFINKMFNIQYKFVYRGIIVLCLLSTAFIVTAPTLLVSCYLYIQQALLFIAIIYDAAIIIRALVKREKSAVWIALVLCILAGFALYDTLVSQWVVSGKLLLQEGAMVAIIIAVIMSIDGYAKAIHQIEQLVEELKKIQTALRRFFPNQLLMFLQKNSITEINTGDSSELSMTVLSIDIRSFTSISEQLEPDEVFVLLNKYFALVAPIIRKYGGVIMKFLGDGFTALFSEKPDAAVLCGIEIQKKLQEENIQLRNLPAIRAGIGIDTGKILLGVIGSDSRLDSVVISNTCYTAEELQAATKVYSNTIIISESILKSLQHPENFHIRCIQEAPVVTETEQTIIYEVYDCDAPDIQSKKQKTASYIEKALKKIKEKNYANAQTYIAKSLEIFPDDPLALYYQKEIQEIIYNLLRERGSQNSPSFLYL</sequence>
<gene>
    <name evidence="3" type="ORF">HMPREF9195_01930</name>
</gene>
<dbReference type="EMBL" id="ATFE01000013">
    <property type="protein sequence ID" value="EPF28238.1"/>
    <property type="molecule type" value="Genomic_DNA"/>
</dbReference>
<dbReference type="CDD" id="cd07302">
    <property type="entry name" value="CHD"/>
    <property type="match status" value="1"/>
</dbReference>